<evidence type="ECO:0000313" key="2">
    <source>
        <dbReference type="EMBL" id="QBR87862.1"/>
    </source>
</evidence>
<protein>
    <recommendedName>
        <fullName evidence="4">Protein-L-isoaspartate carboxylmethyltransferase</fullName>
    </recommendedName>
</protein>
<gene>
    <name evidence="2" type="ORF">E4K62_03625</name>
</gene>
<evidence type="ECO:0008006" key="4">
    <source>
        <dbReference type="Google" id="ProtNLM"/>
    </source>
</evidence>
<sequence>MPYRTQAVLQDWLDEFRAEGHEIHAHVALQDGSDGRDTGLVIVRLVNATTEMFMQPIAPGDYHWEITLQARPHDSVIAPDQLDELSAELQRAADLCRFLQEKSAQHDREAESERRPSGSS</sequence>
<evidence type="ECO:0000256" key="1">
    <source>
        <dbReference type="SAM" id="MobiDB-lite"/>
    </source>
</evidence>
<dbReference type="Proteomes" id="UP000295748">
    <property type="component" value="Chromosome"/>
</dbReference>
<name>A0ABX5SRM5_9MICO</name>
<dbReference type="EMBL" id="CP038266">
    <property type="protein sequence ID" value="QBR87862.1"/>
    <property type="molecule type" value="Genomic_DNA"/>
</dbReference>
<organism evidence="2 3">
    <name type="scientific">Microbacterium wangchenii</name>
    <dbReference type="NCBI Taxonomy" id="2541726"/>
    <lineage>
        <taxon>Bacteria</taxon>
        <taxon>Bacillati</taxon>
        <taxon>Actinomycetota</taxon>
        <taxon>Actinomycetes</taxon>
        <taxon>Micrococcales</taxon>
        <taxon>Microbacteriaceae</taxon>
        <taxon>Microbacterium</taxon>
    </lineage>
</organism>
<dbReference type="RefSeq" id="WP_135063631.1">
    <property type="nucleotide sequence ID" value="NZ_CP038266.1"/>
</dbReference>
<feature type="region of interest" description="Disordered" evidence="1">
    <location>
        <begin position="100"/>
        <end position="120"/>
    </location>
</feature>
<reference evidence="2 3" key="1">
    <citation type="submission" date="2019-03" db="EMBL/GenBank/DDBJ databases">
        <authorList>
            <person name="Dong K."/>
        </authorList>
    </citation>
    <scope>NUCLEOTIDE SEQUENCE [LARGE SCALE GENOMIC DNA]</scope>
    <source>
        <strain evidence="3">dk512</strain>
    </source>
</reference>
<accession>A0ABX5SRM5</accession>
<keyword evidence="3" id="KW-1185">Reference proteome</keyword>
<evidence type="ECO:0000313" key="3">
    <source>
        <dbReference type="Proteomes" id="UP000295748"/>
    </source>
</evidence>
<proteinExistence type="predicted"/>